<evidence type="ECO:0000256" key="3">
    <source>
        <dbReference type="ARBA" id="ARBA00009321"/>
    </source>
</evidence>
<dbReference type="Pfam" id="PF03275">
    <property type="entry name" value="GLF"/>
    <property type="match status" value="1"/>
</dbReference>
<dbReference type="Pfam" id="PF13450">
    <property type="entry name" value="NAD_binding_8"/>
    <property type="match status" value="1"/>
</dbReference>
<dbReference type="FunFam" id="3.40.50.720:FF:000354">
    <property type="entry name" value="UDP-galactopyranose mutase"/>
    <property type="match status" value="1"/>
</dbReference>
<dbReference type="NCBIfam" id="TIGR00031">
    <property type="entry name" value="UDP-GALP_mutase"/>
    <property type="match status" value="1"/>
</dbReference>
<sequence length="423" mass="48506">MKWRHGTPVAFSPVSAHTNSAEITRDEFAGFDLIVVGSGFFGLTIAERVASQLDKRVLVLERRDHIGGNAYSEPEPETGIEVHRYGAHLFHTSNKRVWDYVNQFTDFTNYQHRVFAKYQGQVYTFPMNLHLINQFFGKSHSPDEARALIAEQSSEIDTKDAQNLEEKAISLIGRPLYEAFVRGYTAKQWQTDPKELSASIITRLPVRYNFNNRYFNDTYEGLPVDGYTAWLERMADHPNIEVRLGVDFFEVREAIPEGTPIVYTGPLDRYFGYSEGRLGWRTLDFEQEVVPTGDYQGTSVMNYNDIEVPYTRIHEFRHFHPEREYPADKTVIVREYSRFASDDDEPYYPINTAEDRDKLERYRELAKAEARERNVVFGGRLGTYKYLDMHMAIGSALSMFDNKVAPHLSDGAPLDGGDGGADV</sequence>
<comment type="similarity">
    <text evidence="3">Belongs to the UDP-galactopyranose/dTDP-fucopyranose mutase family.</text>
</comment>
<dbReference type="InterPro" id="IPR015899">
    <property type="entry name" value="UDP-GalPyranose_mutase_C"/>
</dbReference>
<dbReference type="SUPFAM" id="SSF54373">
    <property type="entry name" value="FAD-linked reductases, C-terminal domain"/>
    <property type="match status" value="1"/>
</dbReference>
<evidence type="ECO:0000256" key="11">
    <source>
        <dbReference type="ARBA" id="ARBA00066867"/>
    </source>
</evidence>
<evidence type="ECO:0000256" key="13">
    <source>
        <dbReference type="ARBA" id="ARBA00076188"/>
    </source>
</evidence>
<protein>
    <recommendedName>
        <fullName evidence="12">UDP-galactopyranose mutase</fullName>
        <ecNumber evidence="11">5.4.99.9</ecNumber>
    </recommendedName>
    <alternativeName>
        <fullName evidence="13">UDP-GALP mutase</fullName>
    </alternativeName>
    <alternativeName>
        <fullName evidence="14">Uridine 5-diphosphate galactopyranose mutase</fullName>
    </alternativeName>
</protein>
<dbReference type="PANTHER" id="PTHR21197:SF0">
    <property type="entry name" value="UDP-GALACTOPYRANOSE MUTASE"/>
    <property type="match status" value="1"/>
</dbReference>
<dbReference type="Proteomes" id="UP000238362">
    <property type="component" value="Unassembled WGS sequence"/>
</dbReference>
<comment type="catalytic activity">
    <reaction evidence="9">
        <text>UDP-alpha-D-galactose = UDP-alpha-D-galactofuranose</text>
        <dbReference type="Rhea" id="RHEA:24132"/>
        <dbReference type="ChEBI" id="CHEBI:66914"/>
        <dbReference type="ChEBI" id="CHEBI:66915"/>
        <dbReference type="EC" id="5.4.99.9"/>
    </reaction>
</comment>
<dbReference type="SUPFAM" id="SSF51971">
    <property type="entry name" value="Nucleotide-binding domain"/>
    <property type="match status" value="1"/>
</dbReference>
<evidence type="ECO:0000256" key="14">
    <source>
        <dbReference type="ARBA" id="ARBA00082076"/>
    </source>
</evidence>
<dbReference type="InterPro" id="IPR004379">
    <property type="entry name" value="UDP-GALP_mutase"/>
</dbReference>
<proteinExistence type="inferred from homology"/>
<evidence type="ECO:0000256" key="6">
    <source>
        <dbReference type="ARBA" id="ARBA00022827"/>
    </source>
</evidence>
<gene>
    <name evidence="16" type="ORF">B0I33_105508</name>
</gene>
<evidence type="ECO:0000256" key="1">
    <source>
        <dbReference type="ARBA" id="ARBA00001974"/>
    </source>
</evidence>
<evidence type="ECO:0000256" key="5">
    <source>
        <dbReference type="ARBA" id="ARBA00022630"/>
    </source>
</evidence>
<evidence type="ECO:0000259" key="15">
    <source>
        <dbReference type="Pfam" id="PF03275"/>
    </source>
</evidence>
<keyword evidence="7" id="KW-0413">Isomerase</keyword>
<evidence type="ECO:0000256" key="2">
    <source>
        <dbReference type="ARBA" id="ARBA00004776"/>
    </source>
</evidence>
<dbReference type="GO" id="GO:0071555">
    <property type="term" value="P:cell wall organization"/>
    <property type="evidence" value="ECO:0007669"/>
    <property type="project" value="UniProtKB-KW"/>
</dbReference>
<comment type="caution">
    <text evidence="16">The sequence shown here is derived from an EMBL/GenBank/DDBJ whole genome shotgun (WGS) entry which is preliminary data.</text>
</comment>
<evidence type="ECO:0000313" key="17">
    <source>
        <dbReference type="Proteomes" id="UP000238362"/>
    </source>
</evidence>
<comment type="function">
    <text evidence="10">Catalyzes the interconversion through a 2-keto intermediate of uridine diphosphogalactopyranose (UDP-GalP) into uridine diphosphogalactofuranose (UDP-GalF) which is a key building block for cell wall construction in Mycobacterium tuberculosis.</text>
</comment>
<organism evidence="16 17">
    <name type="scientific">Prauserella shujinwangii</name>
    <dbReference type="NCBI Taxonomy" id="1453103"/>
    <lineage>
        <taxon>Bacteria</taxon>
        <taxon>Bacillati</taxon>
        <taxon>Actinomycetota</taxon>
        <taxon>Actinomycetes</taxon>
        <taxon>Pseudonocardiales</taxon>
        <taxon>Pseudonocardiaceae</taxon>
        <taxon>Prauserella</taxon>
    </lineage>
</organism>
<dbReference type="AlphaFoldDB" id="A0A2T0LVS2"/>
<evidence type="ECO:0000256" key="12">
    <source>
        <dbReference type="ARBA" id="ARBA00069801"/>
    </source>
</evidence>
<dbReference type="GO" id="GO:0008767">
    <property type="term" value="F:UDP-galactopyranose mutase activity"/>
    <property type="evidence" value="ECO:0007669"/>
    <property type="project" value="UniProtKB-EC"/>
</dbReference>
<dbReference type="PANTHER" id="PTHR21197">
    <property type="entry name" value="UDP-GALACTOPYRANOSE MUTASE"/>
    <property type="match status" value="1"/>
</dbReference>
<comment type="pathway">
    <text evidence="2">Cell wall biogenesis; cell wall polysaccharide biosynthesis.</text>
</comment>
<name>A0A2T0LVS2_9PSEU</name>
<accession>A0A2T0LVS2</accession>
<keyword evidence="8" id="KW-0961">Cell wall biogenesis/degradation</keyword>
<dbReference type="EC" id="5.4.99.9" evidence="11"/>
<keyword evidence="17" id="KW-1185">Reference proteome</keyword>
<dbReference type="FunFam" id="3.40.50.720:FF:000422">
    <property type="entry name" value="UDP-galactopyranose mutase"/>
    <property type="match status" value="1"/>
</dbReference>
<dbReference type="EMBL" id="PVNH01000005">
    <property type="protein sequence ID" value="PRX47924.1"/>
    <property type="molecule type" value="Genomic_DNA"/>
</dbReference>
<comment type="cofactor">
    <cofactor evidence="1">
        <name>FAD</name>
        <dbReference type="ChEBI" id="CHEBI:57692"/>
    </cofactor>
</comment>
<comment type="subunit">
    <text evidence="4">Homotetramer.</text>
</comment>
<evidence type="ECO:0000256" key="7">
    <source>
        <dbReference type="ARBA" id="ARBA00023235"/>
    </source>
</evidence>
<evidence type="ECO:0000313" key="16">
    <source>
        <dbReference type="EMBL" id="PRX47924.1"/>
    </source>
</evidence>
<reference evidence="16 17" key="1">
    <citation type="submission" date="2018-03" db="EMBL/GenBank/DDBJ databases">
        <title>Genomic Encyclopedia of Type Strains, Phase III (KMG-III): the genomes of soil and plant-associated and newly described type strains.</title>
        <authorList>
            <person name="Whitman W."/>
        </authorList>
    </citation>
    <scope>NUCLEOTIDE SEQUENCE [LARGE SCALE GENOMIC DNA]</scope>
    <source>
        <strain evidence="16 17">CGMCC 4.7125</strain>
    </source>
</reference>
<dbReference type="FunFam" id="3.40.50.720:FF:000397">
    <property type="entry name" value="UDP-galactopyranose mutase"/>
    <property type="match status" value="1"/>
</dbReference>
<dbReference type="GO" id="GO:0050660">
    <property type="term" value="F:flavin adenine dinucleotide binding"/>
    <property type="evidence" value="ECO:0007669"/>
    <property type="project" value="TreeGrafter"/>
</dbReference>
<evidence type="ECO:0000256" key="4">
    <source>
        <dbReference type="ARBA" id="ARBA00011881"/>
    </source>
</evidence>
<feature type="domain" description="UDP-galactopyranose mutase C-terminal" evidence="15">
    <location>
        <begin position="179"/>
        <end position="386"/>
    </location>
</feature>
<dbReference type="GO" id="GO:0005829">
    <property type="term" value="C:cytosol"/>
    <property type="evidence" value="ECO:0007669"/>
    <property type="project" value="TreeGrafter"/>
</dbReference>
<keyword evidence="5" id="KW-0285">Flavoprotein</keyword>
<dbReference type="Gene3D" id="3.40.50.720">
    <property type="entry name" value="NAD(P)-binding Rossmann-like Domain"/>
    <property type="match status" value="3"/>
</dbReference>
<keyword evidence="6" id="KW-0274">FAD</keyword>
<evidence type="ECO:0000256" key="9">
    <source>
        <dbReference type="ARBA" id="ARBA00050658"/>
    </source>
</evidence>
<evidence type="ECO:0000256" key="10">
    <source>
        <dbReference type="ARBA" id="ARBA00057226"/>
    </source>
</evidence>
<evidence type="ECO:0000256" key="8">
    <source>
        <dbReference type="ARBA" id="ARBA00023316"/>
    </source>
</evidence>